<dbReference type="OrthoDB" id="1288932at2759"/>
<keyword evidence="4 11" id="KW-0812">Transmembrane</keyword>
<feature type="compositionally biased region" description="Low complexity" evidence="10">
    <location>
        <begin position="157"/>
        <end position="168"/>
    </location>
</feature>
<keyword evidence="9" id="KW-0739">Sodium transport</keyword>
<protein>
    <recommendedName>
        <fullName evidence="12">Cation/H+ exchanger transmembrane domain-containing protein</fullName>
    </recommendedName>
</protein>
<accession>A0A0L0T042</accession>
<reference evidence="14" key="2">
    <citation type="submission" date="2009-11" db="EMBL/GenBank/DDBJ databases">
        <title>The Genome Sequence of Allomyces macrogynus strain ATCC 38327.</title>
        <authorList>
            <consortium name="The Broad Institute Genome Sequencing Platform"/>
            <person name="Russ C."/>
            <person name="Cuomo C."/>
            <person name="Shea T."/>
            <person name="Young S.K."/>
            <person name="Zeng Q."/>
            <person name="Koehrsen M."/>
            <person name="Haas B."/>
            <person name="Borodovsky M."/>
            <person name="Guigo R."/>
            <person name="Alvarado L."/>
            <person name="Berlin A."/>
            <person name="Borenstein D."/>
            <person name="Chen Z."/>
            <person name="Engels R."/>
            <person name="Freedman E."/>
            <person name="Gellesch M."/>
            <person name="Goldberg J."/>
            <person name="Griggs A."/>
            <person name="Gujja S."/>
            <person name="Heiman D."/>
            <person name="Hepburn T."/>
            <person name="Howarth C."/>
            <person name="Jen D."/>
            <person name="Larson L."/>
            <person name="Lewis B."/>
            <person name="Mehta T."/>
            <person name="Park D."/>
            <person name="Pearson M."/>
            <person name="Roberts A."/>
            <person name="Saif S."/>
            <person name="Shenoy N."/>
            <person name="Sisk P."/>
            <person name="Stolte C."/>
            <person name="Sykes S."/>
            <person name="Walk T."/>
            <person name="White J."/>
            <person name="Yandava C."/>
            <person name="Burger G."/>
            <person name="Gray M.W."/>
            <person name="Holland P.W.H."/>
            <person name="King N."/>
            <person name="Lang F.B.F."/>
            <person name="Roger A.J."/>
            <person name="Ruiz-Trillo I."/>
            <person name="Lander E."/>
            <person name="Nusbaum C."/>
        </authorList>
    </citation>
    <scope>NUCLEOTIDE SEQUENCE [LARGE SCALE GENOMIC DNA]</scope>
    <source>
        <strain evidence="14">ATCC 38327</strain>
    </source>
</reference>
<evidence type="ECO:0000256" key="5">
    <source>
        <dbReference type="ARBA" id="ARBA00022989"/>
    </source>
</evidence>
<keyword evidence="2" id="KW-0813">Transport</keyword>
<gene>
    <name evidence="13" type="ORF">AMAG_13323</name>
</gene>
<dbReference type="eggNOG" id="ENOG502QWRB">
    <property type="taxonomic scope" value="Eukaryota"/>
</dbReference>
<feature type="region of interest" description="Disordered" evidence="10">
    <location>
        <begin position="157"/>
        <end position="182"/>
    </location>
</feature>
<keyword evidence="8 11" id="KW-0472">Membrane</keyword>
<keyword evidence="5 11" id="KW-1133">Transmembrane helix</keyword>
<dbReference type="AlphaFoldDB" id="A0A0L0T042"/>
<feature type="transmembrane region" description="Helical" evidence="11">
    <location>
        <begin position="74"/>
        <end position="93"/>
    </location>
</feature>
<comment type="subcellular location">
    <subcellularLocation>
        <location evidence="1">Membrane</location>
        <topology evidence="1">Multi-pass membrane protein</topology>
    </subcellularLocation>
</comment>
<sequence>MSSARFSPYHEPGLNQLAILASFLFLLNAARIALDWLFYAGMVGEMATGAIYGTPLLALLTDDWQATFRVLGDVGLLLIVFEGGLTIHPTLLLSNLPLSLAAALTGIVTPIALSILLLHLAFGYPLLQAFAAGAALSSTSLGTAFVAFRNATETARARRASTGSGRTTPASLNPKPDAPTDSLAARQPIQTRLGTVLVSASLIDDVVALVMLGIITSLSGAGTLNVKDTTFSWVVARPLVASVALAALVPVLGHYVLVPAYRKFVCTAPRDVDANQPRLHDGL</sequence>
<evidence type="ECO:0000256" key="6">
    <source>
        <dbReference type="ARBA" id="ARBA00023053"/>
    </source>
</evidence>
<keyword evidence="14" id="KW-1185">Reference proteome</keyword>
<feature type="transmembrane region" description="Helical" evidence="11">
    <location>
        <begin position="196"/>
        <end position="219"/>
    </location>
</feature>
<evidence type="ECO:0000256" key="2">
    <source>
        <dbReference type="ARBA" id="ARBA00022448"/>
    </source>
</evidence>
<dbReference type="GO" id="GO:0016020">
    <property type="term" value="C:membrane"/>
    <property type="evidence" value="ECO:0007669"/>
    <property type="project" value="UniProtKB-SubCell"/>
</dbReference>
<dbReference type="VEuPathDB" id="FungiDB:AMAG_13323"/>
<evidence type="ECO:0000259" key="12">
    <source>
        <dbReference type="Pfam" id="PF00999"/>
    </source>
</evidence>
<evidence type="ECO:0000256" key="8">
    <source>
        <dbReference type="ARBA" id="ARBA00023136"/>
    </source>
</evidence>
<evidence type="ECO:0000256" key="11">
    <source>
        <dbReference type="SAM" id="Phobius"/>
    </source>
</evidence>
<evidence type="ECO:0000256" key="7">
    <source>
        <dbReference type="ARBA" id="ARBA00023065"/>
    </source>
</evidence>
<feature type="transmembrane region" description="Helical" evidence="11">
    <location>
        <begin position="128"/>
        <end position="148"/>
    </location>
</feature>
<name>A0A0L0T042_ALLM3</name>
<dbReference type="GO" id="GO:1902600">
    <property type="term" value="P:proton transmembrane transport"/>
    <property type="evidence" value="ECO:0007669"/>
    <property type="project" value="InterPro"/>
</dbReference>
<keyword evidence="7" id="KW-0406">Ion transport</keyword>
<feature type="transmembrane region" description="Helical" evidence="11">
    <location>
        <begin position="36"/>
        <end position="54"/>
    </location>
</feature>
<dbReference type="Proteomes" id="UP000054350">
    <property type="component" value="Unassembled WGS sequence"/>
</dbReference>
<keyword evidence="6" id="KW-0915">Sodium</keyword>
<evidence type="ECO:0000313" key="13">
    <source>
        <dbReference type="EMBL" id="KNE68158.1"/>
    </source>
</evidence>
<proteinExistence type="predicted"/>
<evidence type="ECO:0000256" key="9">
    <source>
        <dbReference type="ARBA" id="ARBA00023201"/>
    </source>
</evidence>
<dbReference type="InterPro" id="IPR038770">
    <property type="entry name" value="Na+/solute_symporter_sf"/>
</dbReference>
<evidence type="ECO:0000313" key="14">
    <source>
        <dbReference type="Proteomes" id="UP000054350"/>
    </source>
</evidence>
<feature type="transmembrane region" description="Helical" evidence="11">
    <location>
        <begin position="100"/>
        <end position="122"/>
    </location>
</feature>
<dbReference type="GO" id="GO:0006814">
    <property type="term" value="P:sodium ion transport"/>
    <property type="evidence" value="ECO:0007669"/>
    <property type="project" value="UniProtKB-KW"/>
</dbReference>
<evidence type="ECO:0000256" key="3">
    <source>
        <dbReference type="ARBA" id="ARBA00022449"/>
    </source>
</evidence>
<evidence type="ECO:0000256" key="4">
    <source>
        <dbReference type="ARBA" id="ARBA00022692"/>
    </source>
</evidence>
<organism evidence="13 14">
    <name type="scientific">Allomyces macrogynus (strain ATCC 38327)</name>
    <name type="common">Allomyces javanicus var. macrogynus</name>
    <dbReference type="NCBI Taxonomy" id="578462"/>
    <lineage>
        <taxon>Eukaryota</taxon>
        <taxon>Fungi</taxon>
        <taxon>Fungi incertae sedis</taxon>
        <taxon>Blastocladiomycota</taxon>
        <taxon>Blastocladiomycetes</taxon>
        <taxon>Blastocladiales</taxon>
        <taxon>Blastocladiaceae</taxon>
        <taxon>Allomyces</taxon>
    </lineage>
</organism>
<evidence type="ECO:0000256" key="10">
    <source>
        <dbReference type="SAM" id="MobiDB-lite"/>
    </source>
</evidence>
<dbReference type="Gene3D" id="1.20.1530.20">
    <property type="match status" value="2"/>
</dbReference>
<feature type="transmembrane region" description="Helical" evidence="11">
    <location>
        <begin position="239"/>
        <end position="258"/>
    </location>
</feature>
<dbReference type="PANTHER" id="PTHR43562">
    <property type="entry name" value="NAPA-TYPE SODIUM/HYDROGEN ANTIPORTER"/>
    <property type="match status" value="1"/>
</dbReference>
<feature type="domain" description="Cation/H+ exchanger transmembrane" evidence="12">
    <location>
        <begin position="34"/>
        <end position="149"/>
    </location>
</feature>
<keyword evidence="3" id="KW-0050">Antiport</keyword>
<reference evidence="13 14" key="1">
    <citation type="submission" date="2009-11" db="EMBL/GenBank/DDBJ databases">
        <title>Annotation of Allomyces macrogynus ATCC 38327.</title>
        <authorList>
            <consortium name="The Broad Institute Genome Sequencing Platform"/>
            <person name="Russ C."/>
            <person name="Cuomo C."/>
            <person name="Burger G."/>
            <person name="Gray M.W."/>
            <person name="Holland P.W.H."/>
            <person name="King N."/>
            <person name="Lang F.B.F."/>
            <person name="Roger A.J."/>
            <person name="Ruiz-Trillo I."/>
            <person name="Young S.K."/>
            <person name="Zeng Q."/>
            <person name="Gargeya S."/>
            <person name="Fitzgerald M."/>
            <person name="Haas B."/>
            <person name="Abouelleil A."/>
            <person name="Alvarado L."/>
            <person name="Arachchi H.M."/>
            <person name="Berlin A."/>
            <person name="Chapman S.B."/>
            <person name="Gearin G."/>
            <person name="Goldberg J."/>
            <person name="Griggs A."/>
            <person name="Gujja S."/>
            <person name="Hansen M."/>
            <person name="Heiman D."/>
            <person name="Howarth C."/>
            <person name="Larimer J."/>
            <person name="Lui A."/>
            <person name="MacDonald P.J.P."/>
            <person name="McCowen C."/>
            <person name="Montmayeur A."/>
            <person name="Murphy C."/>
            <person name="Neiman D."/>
            <person name="Pearson M."/>
            <person name="Priest M."/>
            <person name="Roberts A."/>
            <person name="Saif S."/>
            <person name="Shea T."/>
            <person name="Sisk P."/>
            <person name="Stolte C."/>
            <person name="Sykes S."/>
            <person name="Wortman J."/>
            <person name="Nusbaum C."/>
            <person name="Birren B."/>
        </authorList>
    </citation>
    <scope>NUCLEOTIDE SEQUENCE [LARGE SCALE GENOMIC DNA]</scope>
    <source>
        <strain evidence="13 14">ATCC 38327</strain>
    </source>
</reference>
<dbReference type="InterPro" id="IPR006153">
    <property type="entry name" value="Cation/H_exchanger_TM"/>
</dbReference>
<dbReference type="PANTHER" id="PTHR43562:SF3">
    <property type="entry name" value="SODIUM ION_PROTON EXCHANGER (EUROFUNG)"/>
    <property type="match status" value="1"/>
</dbReference>
<dbReference type="OMA" id="NSITRNR"/>
<dbReference type="EMBL" id="GG745355">
    <property type="protein sequence ID" value="KNE68158.1"/>
    <property type="molecule type" value="Genomic_DNA"/>
</dbReference>
<feature type="transmembrane region" description="Helical" evidence="11">
    <location>
        <begin position="12"/>
        <end position="29"/>
    </location>
</feature>
<evidence type="ECO:0000256" key="1">
    <source>
        <dbReference type="ARBA" id="ARBA00004141"/>
    </source>
</evidence>
<dbReference type="GO" id="GO:0015297">
    <property type="term" value="F:antiporter activity"/>
    <property type="evidence" value="ECO:0007669"/>
    <property type="project" value="UniProtKB-KW"/>
</dbReference>
<dbReference type="Pfam" id="PF00999">
    <property type="entry name" value="Na_H_Exchanger"/>
    <property type="match status" value="1"/>
</dbReference>